<dbReference type="OrthoDB" id="6511868at2759"/>
<dbReference type="PANTHER" id="PTHR24321">
    <property type="entry name" value="DEHYDROGENASES, SHORT CHAIN"/>
    <property type="match status" value="1"/>
</dbReference>
<name>A0A3S3RIJ3_9ACAR</name>
<dbReference type="AlphaFoldDB" id="A0A3S3RIJ3"/>
<dbReference type="EMBL" id="NCKU01012064">
    <property type="protein sequence ID" value="RWS00204.1"/>
    <property type="molecule type" value="Genomic_DNA"/>
</dbReference>
<reference evidence="3" key="2">
    <citation type="submission" date="2018-11" db="EMBL/GenBank/DDBJ databases">
        <title>Trombidioid mite genomics.</title>
        <authorList>
            <person name="Dong X."/>
        </authorList>
    </citation>
    <scope>NUCLEOTIDE SEQUENCE</scope>
    <source>
        <strain evidence="3">UoL-WK</strain>
    </source>
</reference>
<evidence type="ECO:0000313" key="3">
    <source>
        <dbReference type="EMBL" id="RWS00204.1"/>
    </source>
</evidence>
<dbReference type="Gene3D" id="3.40.50.720">
    <property type="entry name" value="NAD(P)-binding Rossmann-like Domain"/>
    <property type="match status" value="1"/>
</dbReference>
<evidence type="ECO:0000256" key="1">
    <source>
        <dbReference type="ARBA" id="ARBA00006484"/>
    </source>
</evidence>
<dbReference type="EMBL" id="NCKU01010935">
    <property type="protein sequence ID" value="RWS00610.1"/>
    <property type="molecule type" value="Genomic_DNA"/>
</dbReference>
<dbReference type="STRING" id="1965070.A0A3S3RIJ3"/>
<dbReference type="SUPFAM" id="SSF51735">
    <property type="entry name" value="NAD(P)-binding Rossmann-fold domains"/>
    <property type="match status" value="1"/>
</dbReference>
<sequence length="63" mass="6772">MFDTMGFKKEETIKVQEEFASKNPLGRVAESSDVANTILFLASNLASYLTGAIIPVDGGYTIA</sequence>
<proteinExistence type="inferred from homology"/>
<dbReference type="EMBL" id="NCKU01007945">
    <property type="protein sequence ID" value="RWS02253.1"/>
    <property type="molecule type" value="Genomic_DNA"/>
</dbReference>
<evidence type="ECO:0000256" key="2">
    <source>
        <dbReference type="ARBA" id="ARBA00023002"/>
    </source>
</evidence>
<gene>
    <name evidence="3" type="ORF">B4U79_11134</name>
    <name evidence="4" type="ORF">B4U79_12533</name>
    <name evidence="5" type="ORF">B4U79_12547</name>
</gene>
<dbReference type="GO" id="GO:0016491">
    <property type="term" value="F:oxidoreductase activity"/>
    <property type="evidence" value="ECO:0007669"/>
    <property type="project" value="UniProtKB-KW"/>
</dbReference>
<feature type="non-terminal residue" evidence="3">
    <location>
        <position position="63"/>
    </location>
</feature>
<comment type="caution">
    <text evidence="3">The sequence shown here is derived from an EMBL/GenBank/DDBJ whole genome shotgun (WGS) entry which is preliminary data.</text>
</comment>
<dbReference type="Proteomes" id="UP000285301">
    <property type="component" value="Unassembled WGS sequence"/>
</dbReference>
<keyword evidence="2" id="KW-0560">Oxidoreductase</keyword>
<dbReference type="InterPro" id="IPR036291">
    <property type="entry name" value="NAD(P)-bd_dom_sf"/>
</dbReference>
<comment type="similarity">
    <text evidence="1">Belongs to the short-chain dehydrogenases/reductases (SDR) family.</text>
</comment>
<reference evidence="3 6" key="1">
    <citation type="journal article" date="2018" name="Gigascience">
        <title>Genomes of trombidid mites reveal novel predicted allergens and laterally-transferred genes associated with secondary metabolism.</title>
        <authorList>
            <person name="Dong X."/>
            <person name="Chaisiri K."/>
            <person name="Xia D."/>
            <person name="Armstrong S.D."/>
            <person name="Fang Y."/>
            <person name="Donnelly M.J."/>
            <person name="Kadowaki T."/>
            <person name="McGarry J.W."/>
            <person name="Darby A.C."/>
            <person name="Makepeace B.L."/>
        </authorList>
    </citation>
    <scope>NUCLEOTIDE SEQUENCE [LARGE SCALE GENOMIC DNA]</scope>
    <source>
        <strain evidence="3">UoL-WK</strain>
    </source>
</reference>
<dbReference type="Pfam" id="PF13561">
    <property type="entry name" value="adh_short_C2"/>
    <property type="match status" value="1"/>
</dbReference>
<protein>
    <submittedName>
        <fullName evidence="3">Short-chain dehydrogenase-like protein</fullName>
    </submittedName>
</protein>
<evidence type="ECO:0000313" key="4">
    <source>
        <dbReference type="EMBL" id="RWS00610.1"/>
    </source>
</evidence>
<dbReference type="PANTHER" id="PTHR24321:SF8">
    <property type="entry name" value="ESTRADIOL 17-BETA-DEHYDROGENASE 8-RELATED"/>
    <property type="match status" value="1"/>
</dbReference>
<organism evidence="3 6">
    <name type="scientific">Dinothrombium tinctorium</name>
    <dbReference type="NCBI Taxonomy" id="1965070"/>
    <lineage>
        <taxon>Eukaryota</taxon>
        <taxon>Metazoa</taxon>
        <taxon>Ecdysozoa</taxon>
        <taxon>Arthropoda</taxon>
        <taxon>Chelicerata</taxon>
        <taxon>Arachnida</taxon>
        <taxon>Acari</taxon>
        <taxon>Acariformes</taxon>
        <taxon>Trombidiformes</taxon>
        <taxon>Prostigmata</taxon>
        <taxon>Anystina</taxon>
        <taxon>Parasitengona</taxon>
        <taxon>Trombidioidea</taxon>
        <taxon>Trombidiidae</taxon>
        <taxon>Dinothrombium</taxon>
    </lineage>
</organism>
<dbReference type="InterPro" id="IPR002347">
    <property type="entry name" value="SDR_fam"/>
</dbReference>
<keyword evidence="6" id="KW-1185">Reference proteome</keyword>
<evidence type="ECO:0000313" key="5">
    <source>
        <dbReference type="EMBL" id="RWS02253.1"/>
    </source>
</evidence>
<accession>A0A3S3RIJ3</accession>
<evidence type="ECO:0000313" key="6">
    <source>
        <dbReference type="Proteomes" id="UP000285301"/>
    </source>
</evidence>